<feature type="region of interest" description="Disordered" evidence="1">
    <location>
        <begin position="25"/>
        <end position="115"/>
    </location>
</feature>
<gene>
    <name evidence="3" type="ORF">PSNMU_V1.4_AUG-EV-PASAV3_0096610</name>
</gene>
<evidence type="ECO:0000313" key="4">
    <source>
        <dbReference type="Proteomes" id="UP000291116"/>
    </source>
</evidence>
<accession>A0A448ZKX0</accession>
<feature type="transmembrane region" description="Helical" evidence="2">
    <location>
        <begin position="302"/>
        <end position="322"/>
    </location>
</feature>
<keyword evidence="2" id="KW-0472">Membrane</keyword>
<evidence type="ECO:0000256" key="1">
    <source>
        <dbReference type="SAM" id="MobiDB-lite"/>
    </source>
</evidence>
<proteinExistence type="predicted"/>
<feature type="transmembrane region" description="Helical" evidence="2">
    <location>
        <begin position="277"/>
        <end position="296"/>
    </location>
</feature>
<dbReference type="Proteomes" id="UP000291116">
    <property type="component" value="Unassembled WGS sequence"/>
</dbReference>
<feature type="transmembrane region" description="Helical" evidence="2">
    <location>
        <begin position="135"/>
        <end position="155"/>
    </location>
</feature>
<feature type="region of interest" description="Disordered" evidence="1">
    <location>
        <begin position="199"/>
        <end position="218"/>
    </location>
</feature>
<dbReference type="AlphaFoldDB" id="A0A448ZKX0"/>
<name>A0A448ZKX0_9STRA</name>
<sequence>MYDRRPPADVVGGRGARVCLSFLRTNHGDGTEDRAERNRLDPTPGRTGGGGNRQKAHPCCGETGNRVAAINRPGRATKSNESSEASSKRNETNAASESTGLFHQSKPSAMDPESAMHGVCPGASPWVGVPSAEGVLRFLLAVSVAVFLGTAFLLQATLLELGMLRCRRALAGWRAVLRGGLSVGAVCLAGVSALCREEAQRQPEDHQGGPSDRHHHDGPAGHQTGGFLWCVLGVGLGGDDLPPLVDHRRNRVLAAAAGVRLVRSEIGVCFLQKARKLLVVIALVGVLPPHLLQSFGPLASLFVKPVVGGILEIVVLVVFFGCSRPTERRDHAMHKATTGPDRLTRPELWAFEDLRLDVFRAPVGARLEDLGQHAFGRYALLFGRVEECRVVARAPVTELSTPVQRVHVAVRIVREDLVACFFRVVFHENNLVVPRVVPVGCATRKKTKRKKQRTFGRSGDEIDTN</sequence>
<feature type="compositionally biased region" description="Basic and acidic residues" evidence="1">
    <location>
        <begin position="26"/>
        <end position="40"/>
    </location>
</feature>
<organism evidence="3 4">
    <name type="scientific">Pseudo-nitzschia multistriata</name>
    <dbReference type="NCBI Taxonomy" id="183589"/>
    <lineage>
        <taxon>Eukaryota</taxon>
        <taxon>Sar</taxon>
        <taxon>Stramenopiles</taxon>
        <taxon>Ochrophyta</taxon>
        <taxon>Bacillariophyta</taxon>
        <taxon>Bacillariophyceae</taxon>
        <taxon>Bacillariophycidae</taxon>
        <taxon>Bacillariales</taxon>
        <taxon>Bacillariaceae</taxon>
        <taxon>Pseudo-nitzschia</taxon>
    </lineage>
</organism>
<evidence type="ECO:0000313" key="3">
    <source>
        <dbReference type="EMBL" id="VEU42682.1"/>
    </source>
</evidence>
<evidence type="ECO:0000256" key="2">
    <source>
        <dbReference type="SAM" id="Phobius"/>
    </source>
</evidence>
<keyword evidence="2" id="KW-0812">Transmembrane</keyword>
<dbReference type="EMBL" id="CAACVS010000465">
    <property type="protein sequence ID" value="VEU42682.1"/>
    <property type="molecule type" value="Genomic_DNA"/>
</dbReference>
<keyword evidence="2" id="KW-1133">Transmembrane helix</keyword>
<feature type="compositionally biased region" description="Polar residues" evidence="1">
    <location>
        <begin position="92"/>
        <end position="107"/>
    </location>
</feature>
<keyword evidence="4" id="KW-1185">Reference proteome</keyword>
<protein>
    <submittedName>
        <fullName evidence="3">Uncharacterized protein</fullName>
    </submittedName>
</protein>
<reference evidence="3 4" key="1">
    <citation type="submission" date="2019-01" db="EMBL/GenBank/DDBJ databases">
        <authorList>
            <person name="Ferrante I. M."/>
        </authorList>
    </citation>
    <scope>NUCLEOTIDE SEQUENCE [LARGE SCALE GENOMIC DNA]</scope>
    <source>
        <strain evidence="3 4">B856</strain>
    </source>
</reference>